<proteinExistence type="predicted"/>
<dbReference type="InterPro" id="IPR002934">
    <property type="entry name" value="Polymerase_NTP_transf_dom"/>
</dbReference>
<reference evidence="2 3" key="1">
    <citation type="journal article" date="2019" name="Nat. Microbiol.">
        <title>Mediterranean grassland soil C-N compound turnover is dependent on rainfall and depth, and is mediated by genomically divergent microorganisms.</title>
        <authorList>
            <person name="Diamond S."/>
            <person name="Andeer P.F."/>
            <person name="Li Z."/>
            <person name="Crits-Christoph A."/>
            <person name="Burstein D."/>
            <person name="Anantharaman K."/>
            <person name="Lane K.R."/>
            <person name="Thomas B.C."/>
            <person name="Pan C."/>
            <person name="Northen T.R."/>
            <person name="Banfield J.F."/>
        </authorList>
    </citation>
    <scope>NUCLEOTIDE SEQUENCE [LARGE SCALE GENOMIC DNA]</scope>
    <source>
        <strain evidence="2">NP_7</strain>
    </source>
</reference>
<dbReference type="InterPro" id="IPR001845">
    <property type="entry name" value="HTH_ArsR_DNA-bd_dom"/>
</dbReference>
<feature type="domain" description="HTH arsR-type" evidence="1">
    <location>
        <begin position="1"/>
        <end position="81"/>
    </location>
</feature>
<dbReference type="SUPFAM" id="SSF81301">
    <property type="entry name" value="Nucleotidyltransferase"/>
    <property type="match status" value="1"/>
</dbReference>
<dbReference type="InterPro" id="IPR036390">
    <property type="entry name" value="WH_DNA-bd_sf"/>
</dbReference>
<dbReference type="CDD" id="cd05403">
    <property type="entry name" value="NT_KNTase_like"/>
    <property type="match status" value="1"/>
</dbReference>
<dbReference type="PROSITE" id="PS50987">
    <property type="entry name" value="HTH_ARSR_2"/>
    <property type="match status" value="1"/>
</dbReference>
<dbReference type="SUPFAM" id="SSF46785">
    <property type="entry name" value="Winged helix' DNA-binding domain"/>
    <property type="match status" value="1"/>
</dbReference>
<dbReference type="InterPro" id="IPR036388">
    <property type="entry name" value="WH-like_DNA-bd_sf"/>
</dbReference>
<evidence type="ECO:0000259" key="1">
    <source>
        <dbReference type="PROSITE" id="PS50987"/>
    </source>
</evidence>
<accession>A0A537J2Q0</accession>
<dbReference type="Gene3D" id="3.30.460.10">
    <property type="entry name" value="Beta Polymerase, domain 2"/>
    <property type="match status" value="1"/>
</dbReference>
<comment type="caution">
    <text evidence="2">The sequence shown here is derived from an EMBL/GenBank/DDBJ whole genome shotgun (WGS) entry which is preliminary data.</text>
</comment>
<keyword evidence="2" id="KW-0808">Transferase</keyword>
<dbReference type="GO" id="GO:0003700">
    <property type="term" value="F:DNA-binding transcription factor activity"/>
    <property type="evidence" value="ECO:0007669"/>
    <property type="project" value="InterPro"/>
</dbReference>
<dbReference type="EMBL" id="VBAO01000424">
    <property type="protein sequence ID" value="TMI77839.1"/>
    <property type="molecule type" value="Genomic_DNA"/>
</dbReference>
<dbReference type="Gene3D" id="1.10.10.10">
    <property type="entry name" value="Winged helix-like DNA-binding domain superfamily/Winged helix DNA-binding domain"/>
    <property type="match status" value="1"/>
</dbReference>
<protein>
    <submittedName>
        <fullName evidence="2">Nucleotidyltransferase domain-containing protein</fullName>
    </submittedName>
</protein>
<dbReference type="Pfam" id="PF01909">
    <property type="entry name" value="NTP_transf_2"/>
    <property type="match status" value="1"/>
</dbReference>
<feature type="non-terminal residue" evidence="2">
    <location>
        <position position="1"/>
    </location>
</feature>
<organism evidence="2 3">
    <name type="scientific">Candidatus Segetimicrobium genomatis</name>
    <dbReference type="NCBI Taxonomy" id="2569760"/>
    <lineage>
        <taxon>Bacteria</taxon>
        <taxon>Bacillati</taxon>
        <taxon>Candidatus Sysuimicrobiota</taxon>
        <taxon>Candidatus Sysuimicrobiia</taxon>
        <taxon>Candidatus Sysuimicrobiales</taxon>
        <taxon>Candidatus Segetimicrobiaceae</taxon>
        <taxon>Candidatus Segetimicrobium</taxon>
    </lineage>
</organism>
<dbReference type="InterPro" id="IPR043519">
    <property type="entry name" value="NT_sf"/>
</dbReference>
<name>A0A537J2Q0_9BACT</name>
<sequence>SKSRARLLTIFLTHPTDEFYAQRLTSMTGLAESSVRYELGRLERLGLLLARKAGREKYYRINDRHPLFPELKQMVYKTAGLGEILRQAVGGVSGVDAAFIYGSVAKGGERAASDIDLFVLGRPEQLRLAAALHEAEGRLGREINLATMGPDEWRRRRDAHERFIDELLRSQKIFLVGDEQSLRRA</sequence>
<gene>
    <name evidence="2" type="ORF">E6H04_13490</name>
</gene>
<evidence type="ECO:0000313" key="2">
    <source>
        <dbReference type="EMBL" id="TMI77839.1"/>
    </source>
</evidence>
<dbReference type="Proteomes" id="UP000320048">
    <property type="component" value="Unassembled WGS sequence"/>
</dbReference>
<dbReference type="GO" id="GO:0016779">
    <property type="term" value="F:nucleotidyltransferase activity"/>
    <property type="evidence" value="ECO:0007669"/>
    <property type="project" value="InterPro"/>
</dbReference>
<dbReference type="AlphaFoldDB" id="A0A537J2Q0"/>
<evidence type="ECO:0000313" key="3">
    <source>
        <dbReference type="Proteomes" id="UP000320048"/>
    </source>
</evidence>